<dbReference type="AlphaFoldDB" id="A0A498RGQ5"/>
<sequence length="119" mass="13942">MSEQQGFKSLRVWQDAMDLAVAVFKMSEEFPKQDFYGISMQIRRSSISVPSNIAEGWGRNRDKEFYYFLDIAHGSLCELETQLELAKRCYNIDIEKVLLQCEAVRKQIRSLRKKLNEKA</sequence>
<dbReference type="PANTHER" id="PTHR38471">
    <property type="entry name" value="FOUR HELIX BUNDLE PROTEIN"/>
    <property type="match status" value="1"/>
</dbReference>
<proteinExistence type="predicted"/>
<name>A0A498RGQ5_9FIRM</name>
<dbReference type="EMBL" id="UPPP01000116">
    <property type="protein sequence ID" value="VBB09283.1"/>
    <property type="molecule type" value="Genomic_DNA"/>
</dbReference>
<reference evidence="1 2" key="1">
    <citation type="submission" date="2018-06" db="EMBL/GenBank/DDBJ databases">
        <authorList>
            <person name="Strepis N."/>
        </authorList>
    </citation>
    <scope>NUCLEOTIDE SEQUENCE [LARGE SCALE GENOMIC DNA]</scope>
    <source>
        <strain evidence="1">LUCI</strain>
    </source>
</reference>
<gene>
    <name evidence="1" type="ORF">LUCI_4573</name>
</gene>
<dbReference type="RefSeq" id="WP_122630084.1">
    <property type="nucleotide sequence ID" value="NZ_UPPP01000116.1"/>
</dbReference>
<dbReference type="OrthoDB" id="160990at2"/>
<dbReference type="InterPro" id="IPR036583">
    <property type="entry name" value="23S_rRNA_IVS_sf"/>
</dbReference>
<dbReference type="InterPro" id="IPR012657">
    <property type="entry name" value="23S_rRNA-intervening_sequence"/>
</dbReference>
<evidence type="ECO:0000313" key="2">
    <source>
        <dbReference type="Proteomes" id="UP000277811"/>
    </source>
</evidence>
<dbReference type="CDD" id="cd16377">
    <property type="entry name" value="23S_rRNA_IVP_like"/>
    <property type="match status" value="1"/>
</dbReference>
<keyword evidence="2" id="KW-1185">Reference proteome</keyword>
<protein>
    <submittedName>
        <fullName evidence="1">23s rrna-intervening sequence protein</fullName>
    </submittedName>
</protein>
<dbReference type="SUPFAM" id="SSF158446">
    <property type="entry name" value="IVS-encoded protein-like"/>
    <property type="match status" value="1"/>
</dbReference>
<evidence type="ECO:0000313" key="1">
    <source>
        <dbReference type="EMBL" id="VBB09283.1"/>
    </source>
</evidence>
<dbReference type="Pfam" id="PF05635">
    <property type="entry name" value="23S_rRNA_IVP"/>
    <property type="match status" value="1"/>
</dbReference>
<dbReference type="Gene3D" id="1.20.1440.60">
    <property type="entry name" value="23S rRNA-intervening sequence"/>
    <property type="match status" value="1"/>
</dbReference>
<accession>A0A498RGQ5</accession>
<dbReference type="NCBIfam" id="TIGR02436">
    <property type="entry name" value="four helix bundle protein"/>
    <property type="match status" value="1"/>
</dbReference>
<dbReference type="PANTHER" id="PTHR38471:SF2">
    <property type="entry name" value="FOUR HELIX BUNDLE PROTEIN"/>
    <property type="match status" value="1"/>
</dbReference>
<dbReference type="Proteomes" id="UP000277811">
    <property type="component" value="Unassembled WGS sequence"/>
</dbReference>
<organism evidence="1 2">
    <name type="scientific">Lucifera butyrica</name>
    <dbReference type="NCBI Taxonomy" id="1351585"/>
    <lineage>
        <taxon>Bacteria</taxon>
        <taxon>Bacillati</taxon>
        <taxon>Bacillota</taxon>
        <taxon>Negativicutes</taxon>
        <taxon>Veillonellales</taxon>
        <taxon>Veillonellaceae</taxon>
        <taxon>Lucifera</taxon>
    </lineage>
</organism>